<keyword evidence="10 15" id="KW-0067">ATP-binding</keyword>
<name>A0AAW6QS82_9GAMM</name>
<keyword evidence="8 15" id="KW-0378">Hydrolase</keyword>
<dbReference type="HAMAP" id="MF_01458">
    <property type="entry name" value="FtsH"/>
    <property type="match status" value="1"/>
</dbReference>
<evidence type="ECO:0000256" key="15">
    <source>
        <dbReference type="HAMAP-Rule" id="MF_01458"/>
    </source>
</evidence>
<dbReference type="EMBL" id="SUNE01000001">
    <property type="protein sequence ID" value="MDG5898652.1"/>
    <property type="molecule type" value="Genomic_DNA"/>
</dbReference>
<keyword evidence="7 15" id="KW-0547">Nucleotide-binding</keyword>
<evidence type="ECO:0000256" key="10">
    <source>
        <dbReference type="ARBA" id="ARBA00022840"/>
    </source>
</evidence>
<dbReference type="InterPro" id="IPR003960">
    <property type="entry name" value="ATPase_AAA_CS"/>
</dbReference>
<evidence type="ECO:0000256" key="5">
    <source>
        <dbReference type="ARBA" id="ARBA00022692"/>
    </source>
</evidence>
<dbReference type="FunFam" id="3.40.50.300:FF:000001">
    <property type="entry name" value="ATP-dependent zinc metalloprotease FtsH"/>
    <property type="match status" value="1"/>
</dbReference>
<dbReference type="InterPro" id="IPR041569">
    <property type="entry name" value="AAA_lid_3"/>
</dbReference>
<evidence type="ECO:0000256" key="3">
    <source>
        <dbReference type="ARBA" id="ARBA00022475"/>
    </source>
</evidence>
<keyword evidence="11 15" id="KW-1133">Transmembrane helix</keyword>
<evidence type="ECO:0000256" key="14">
    <source>
        <dbReference type="ARBA" id="ARBA00061570"/>
    </source>
</evidence>
<evidence type="ECO:0000313" key="19">
    <source>
        <dbReference type="EMBL" id="MDG5898652.1"/>
    </source>
</evidence>
<dbReference type="GO" id="GO:0005524">
    <property type="term" value="F:ATP binding"/>
    <property type="evidence" value="ECO:0007669"/>
    <property type="project" value="UniProtKB-UniRule"/>
</dbReference>
<keyword evidence="6 15" id="KW-0479">Metal-binding</keyword>
<dbReference type="InterPro" id="IPR037219">
    <property type="entry name" value="Peptidase_M41-like"/>
</dbReference>
<feature type="binding site" evidence="15">
    <location>
        <begin position="197"/>
        <end position="204"/>
    </location>
    <ligand>
        <name>ATP</name>
        <dbReference type="ChEBI" id="CHEBI:30616"/>
    </ligand>
</feature>
<proteinExistence type="inferred from homology"/>
<dbReference type="Gene3D" id="1.10.8.60">
    <property type="match status" value="1"/>
</dbReference>
<dbReference type="Gene3D" id="1.20.58.760">
    <property type="entry name" value="Peptidase M41"/>
    <property type="match status" value="1"/>
</dbReference>
<evidence type="ECO:0000256" key="6">
    <source>
        <dbReference type="ARBA" id="ARBA00022723"/>
    </source>
</evidence>
<dbReference type="SMART" id="SM00382">
    <property type="entry name" value="AAA"/>
    <property type="match status" value="1"/>
</dbReference>
<evidence type="ECO:0000256" key="16">
    <source>
        <dbReference type="RuleBase" id="RU003651"/>
    </source>
</evidence>
<feature type="active site" evidence="15">
    <location>
        <position position="420"/>
    </location>
</feature>
<comment type="caution">
    <text evidence="15">Lacks conserved residue(s) required for the propagation of feature annotation.</text>
</comment>
<dbReference type="NCBIfam" id="NF008004">
    <property type="entry name" value="PRK10733.1"/>
    <property type="match status" value="1"/>
</dbReference>
<comment type="similarity">
    <text evidence="16">Belongs to the AAA ATPase family.</text>
</comment>
<dbReference type="InterPro" id="IPR003959">
    <property type="entry name" value="ATPase_AAA_core"/>
</dbReference>
<evidence type="ECO:0000256" key="13">
    <source>
        <dbReference type="ARBA" id="ARBA00023136"/>
    </source>
</evidence>
<dbReference type="InterPro" id="IPR000642">
    <property type="entry name" value="Peptidase_M41"/>
</dbReference>
<dbReference type="GO" id="GO:0004176">
    <property type="term" value="F:ATP-dependent peptidase activity"/>
    <property type="evidence" value="ECO:0007669"/>
    <property type="project" value="InterPro"/>
</dbReference>
<evidence type="ECO:0000256" key="1">
    <source>
        <dbReference type="ARBA" id="ARBA00004370"/>
    </source>
</evidence>
<dbReference type="EC" id="3.4.24.-" evidence="15"/>
<keyword evidence="12 15" id="KW-0482">Metalloprotease</keyword>
<dbReference type="CDD" id="cd19501">
    <property type="entry name" value="RecA-like_FtsH"/>
    <property type="match status" value="1"/>
</dbReference>
<keyword evidence="13 15" id="KW-0472">Membrane</keyword>
<evidence type="ECO:0000256" key="2">
    <source>
        <dbReference type="ARBA" id="ARBA00010044"/>
    </source>
</evidence>
<dbReference type="InterPro" id="IPR011546">
    <property type="entry name" value="Pept_M41_FtsH_extracell"/>
</dbReference>
<gene>
    <name evidence="15 19" type="primary">ftsH</name>
    <name evidence="19" type="ORF">E2650_01770</name>
</gene>
<dbReference type="Proteomes" id="UP001152518">
    <property type="component" value="Unassembled WGS sequence"/>
</dbReference>
<keyword evidence="3 15" id="KW-1003">Cell membrane</keyword>
<organism evidence="19">
    <name type="scientific">Shewanella xiamenensis</name>
    <dbReference type="NCBI Taxonomy" id="332186"/>
    <lineage>
        <taxon>Bacteria</taxon>
        <taxon>Pseudomonadati</taxon>
        <taxon>Pseudomonadota</taxon>
        <taxon>Gammaproteobacteria</taxon>
        <taxon>Alteromonadales</taxon>
        <taxon>Shewanellaceae</taxon>
        <taxon>Shewanella</taxon>
    </lineage>
</organism>
<comment type="caution">
    <text evidence="19">The sequence shown here is derived from an EMBL/GenBank/DDBJ whole genome shotgun (WGS) entry which is preliminary data.</text>
</comment>
<dbReference type="GO" id="GO:0004222">
    <property type="term" value="F:metalloendopeptidase activity"/>
    <property type="evidence" value="ECO:0007669"/>
    <property type="project" value="InterPro"/>
</dbReference>
<dbReference type="AlphaFoldDB" id="A0AAW6QS82"/>
<sequence length="652" mass="71474">MSDMAKNLILWVVIAVVLMSVFQGYSPSSSSSQKMDYSTFLDNVRDGQVASVEVKSDQRTIEGSKRTGEKFTTIMPLYDQDLINDLDRKGITMKGQEAEESGFLTQIFISWFPMLLLIGVWIFFMRQMQGGGGKGAMSFGKSKAKLMSEDQIKTTFADVAGCDEAKEEVKELVDYLRDPTKFQKLGGRIPTGVLMVGPPGTGKTLLAKAIAGESKVPFFTISGSDFVEMFVGVGASRVRDMFEQAKKSAPCIIFIDEIDAVGRQRGAGLGGGHDEREQTLNQMLVEMDGFEGNEGIIVIAATNRPDVLDSALLRPGRFDRQVVVGLPDVRGREQILKVHMRKVPLSEDVKASVIARGTPGFSGADLANLVNEAALFAARGNRRVVGMEEFERAKDKIMMGAERRSMVMSEAEKEMTAYHEAGHAIVGCLVPEHDPVHKVTIIPRGRALGVTFFLPEADAISQSRRKLESQISVAYGGRLAEELIYGSEKVSTGASQDIKYATSIARNMVTQWGFSDKLGPLLYAEEEGEVFLGRSMGKAKAMSDETATLIDAEVKAFIDKNYGRAKQILLDNIDILHSMKDALMKYETIDSLQIDDLMNRREVRQPADWQADDNGSNDKGNGKGEPAVKVDEVVKSAPVESELKDADESPAK</sequence>
<dbReference type="Gene3D" id="3.40.50.300">
    <property type="entry name" value="P-loop containing nucleotide triphosphate hydrolases"/>
    <property type="match status" value="1"/>
</dbReference>
<reference evidence="19" key="1">
    <citation type="journal article" date="2019" name="Int J Environ Res Public Health">
        <title>Characterization of Chromosome-Mediated BlaOXA-894 in Shewanella xiamenensis Isolated from Pig Wastewater.</title>
        <authorList>
            <person name="Zou H."/>
            <person name="Zhou Z."/>
            <person name="Xia H."/>
            <person name="Zhao Q."/>
            <person name="Li X."/>
        </authorList>
    </citation>
    <scope>NUCLEOTIDE SEQUENCE</scope>
    <source>
        <strain evidence="19">2015oxa</strain>
    </source>
</reference>
<evidence type="ECO:0000256" key="11">
    <source>
        <dbReference type="ARBA" id="ARBA00022989"/>
    </source>
</evidence>
<evidence type="ECO:0000256" key="9">
    <source>
        <dbReference type="ARBA" id="ARBA00022833"/>
    </source>
</evidence>
<feature type="compositionally biased region" description="Basic and acidic residues" evidence="17">
    <location>
        <begin position="620"/>
        <end position="634"/>
    </location>
</feature>
<dbReference type="SUPFAM" id="SSF52540">
    <property type="entry name" value="P-loop containing nucleoside triphosphate hydrolases"/>
    <property type="match status" value="1"/>
</dbReference>
<evidence type="ECO:0000256" key="7">
    <source>
        <dbReference type="ARBA" id="ARBA00022741"/>
    </source>
</evidence>
<dbReference type="Gene3D" id="3.30.720.210">
    <property type="match status" value="1"/>
</dbReference>
<dbReference type="Pfam" id="PF17862">
    <property type="entry name" value="AAA_lid_3"/>
    <property type="match status" value="1"/>
</dbReference>
<evidence type="ECO:0000256" key="4">
    <source>
        <dbReference type="ARBA" id="ARBA00022670"/>
    </source>
</evidence>
<dbReference type="FunFam" id="1.10.8.60:FF:000001">
    <property type="entry name" value="ATP-dependent zinc metalloprotease FtsH"/>
    <property type="match status" value="1"/>
</dbReference>
<feature type="binding site" evidence="15">
    <location>
        <position position="497"/>
    </location>
    <ligand>
        <name>Zn(2+)</name>
        <dbReference type="ChEBI" id="CHEBI:29105"/>
        <note>catalytic</note>
    </ligand>
</feature>
<keyword evidence="9 15" id="KW-0862">Zinc</keyword>
<evidence type="ECO:0000256" key="8">
    <source>
        <dbReference type="ARBA" id="ARBA00022801"/>
    </source>
</evidence>
<dbReference type="PROSITE" id="PS00674">
    <property type="entry name" value="AAA"/>
    <property type="match status" value="1"/>
</dbReference>
<feature type="compositionally biased region" description="Basic and acidic residues" evidence="17">
    <location>
        <begin position="641"/>
        <end position="652"/>
    </location>
</feature>
<evidence type="ECO:0000256" key="12">
    <source>
        <dbReference type="ARBA" id="ARBA00023049"/>
    </source>
</evidence>
<feature type="binding site" evidence="15">
    <location>
        <position position="419"/>
    </location>
    <ligand>
        <name>Zn(2+)</name>
        <dbReference type="ChEBI" id="CHEBI:29105"/>
        <note>catalytic</note>
    </ligand>
</feature>
<dbReference type="NCBIfam" id="TIGR01241">
    <property type="entry name" value="FtsH_fam"/>
    <property type="match status" value="1"/>
</dbReference>
<comment type="similarity">
    <text evidence="2 15">In the C-terminal section; belongs to the peptidase M41 family.</text>
</comment>
<dbReference type="GO" id="GO:0030163">
    <property type="term" value="P:protein catabolic process"/>
    <property type="evidence" value="ECO:0007669"/>
    <property type="project" value="UniProtKB-UniRule"/>
</dbReference>
<comment type="function">
    <text evidence="15">Acts as a processive, ATP-dependent zinc metallopeptidase for both cytoplasmic and membrane proteins. Plays a role in the quality control of integral membrane proteins.</text>
</comment>
<feature type="transmembrane region" description="Helical" evidence="15">
    <location>
        <begin position="103"/>
        <end position="124"/>
    </location>
</feature>
<accession>A0AAW6QS82</accession>
<dbReference type="InterPro" id="IPR027417">
    <property type="entry name" value="P-loop_NTPase"/>
</dbReference>
<evidence type="ECO:0000256" key="17">
    <source>
        <dbReference type="SAM" id="MobiDB-lite"/>
    </source>
</evidence>
<dbReference type="InterPro" id="IPR003593">
    <property type="entry name" value="AAA+_ATPase"/>
</dbReference>
<dbReference type="GO" id="GO:0016887">
    <property type="term" value="F:ATP hydrolysis activity"/>
    <property type="evidence" value="ECO:0007669"/>
    <property type="project" value="UniProtKB-UniRule"/>
</dbReference>
<feature type="domain" description="AAA+ ATPase" evidence="18">
    <location>
        <begin position="189"/>
        <end position="328"/>
    </location>
</feature>
<protein>
    <recommendedName>
        <fullName evidence="15">ATP-dependent zinc metalloprotease FtsH</fullName>
        <ecNumber evidence="15">3.4.24.-</ecNumber>
    </recommendedName>
</protein>
<dbReference type="FunFam" id="1.20.58.760:FF:000001">
    <property type="entry name" value="ATP-dependent zinc metalloprotease FtsH"/>
    <property type="match status" value="1"/>
</dbReference>
<keyword evidence="5 15" id="KW-0812">Transmembrane</keyword>
<dbReference type="PANTHER" id="PTHR23076:SF97">
    <property type="entry name" value="ATP-DEPENDENT ZINC METALLOPROTEASE YME1L1"/>
    <property type="match status" value="1"/>
</dbReference>
<dbReference type="Pfam" id="PF00004">
    <property type="entry name" value="AAA"/>
    <property type="match status" value="1"/>
</dbReference>
<dbReference type="GO" id="GO:0008270">
    <property type="term" value="F:zinc ion binding"/>
    <property type="evidence" value="ECO:0007669"/>
    <property type="project" value="UniProtKB-UniRule"/>
</dbReference>
<comment type="subunit">
    <text evidence="15">Homohexamer.</text>
</comment>
<comment type="similarity">
    <text evidence="14 15">In the central section; belongs to the AAA ATPase family.</text>
</comment>
<dbReference type="InterPro" id="IPR005936">
    <property type="entry name" value="FtsH"/>
</dbReference>
<dbReference type="Pfam" id="PF06480">
    <property type="entry name" value="FtsH_ext"/>
    <property type="match status" value="1"/>
</dbReference>
<dbReference type="GO" id="GO:0005886">
    <property type="term" value="C:plasma membrane"/>
    <property type="evidence" value="ECO:0007669"/>
    <property type="project" value="UniProtKB-SubCell"/>
</dbReference>
<dbReference type="PANTHER" id="PTHR23076">
    <property type="entry name" value="METALLOPROTEASE M41 FTSH"/>
    <property type="match status" value="1"/>
</dbReference>
<evidence type="ECO:0000259" key="18">
    <source>
        <dbReference type="SMART" id="SM00382"/>
    </source>
</evidence>
<keyword evidence="4 15" id="KW-0645">Protease</keyword>
<dbReference type="Pfam" id="PF01434">
    <property type="entry name" value="Peptidase_M41"/>
    <property type="match status" value="1"/>
</dbReference>
<feature type="binding site" evidence="15">
    <location>
        <position position="423"/>
    </location>
    <ligand>
        <name>Zn(2+)</name>
        <dbReference type="ChEBI" id="CHEBI:29105"/>
        <note>catalytic</note>
    </ligand>
</feature>
<comment type="subcellular location">
    <subcellularLocation>
        <location evidence="15">Cell membrane</location>
        <topology evidence="15">Multi-pass membrane protein</topology>
        <orientation evidence="15">Cytoplasmic side</orientation>
    </subcellularLocation>
    <subcellularLocation>
        <location evidence="1">Membrane</location>
    </subcellularLocation>
</comment>
<comment type="cofactor">
    <cofactor evidence="15">
        <name>Zn(2+)</name>
        <dbReference type="ChEBI" id="CHEBI:29105"/>
    </cofactor>
    <text evidence="15">Binds 1 zinc ion per subunit.</text>
</comment>
<feature type="region of interest" description="Disordered" evidence="17">
    <location>
        <begin position="605"/>
        <end position="652"/>
    </location>
</feature>
<reference evidence="19" key="2">
    <citation type="submission" date="2019-04" db="EMBL/GenBank/DDBJ databases">
        <authorList>
            <person name="Zou H."/>
        </authorList>
    </citation>
    <scope>NUCLEOTIDE SEQUENCE</scope>
    <source>
        <strain evidence="19">2015oxa</strain>
    </source>
</reference>
<dbReference type="GO" id="GO:0006508">
    <property type="term" value="P:proteolysis"/>
    <property type="evidence" value="ECO:0007669"/>
    <property type="project" value="UniProtKB-KW"/>
</dbReference>
<dbReference type="SUPFAM" id="SSF140990">
    <property type="entry name" value="FtsH protease domain-like"/>
    <property type="match status" value="1"/>
</dbReference>